<accession>A0A1L9BGR9</accession>
<reference evidence="1 2" key="2">
    <citation type="submission" date="2016-12" db="EMBL/GenBank/DDBJ databases">
        <title>Draft Genome Sequence of Cystobacter ferrugineus Strain Cbfe23.</title>
        <authorList>
            <person name="Akbar S."/>
            <person name="Dowd S.E."/>
            <person name="Stevens D.C."/>
        </authorList>
    </citation>
    <scope>NUCLEOTIDE SEQUENCE [LARGE SCALE GENOMIC DNA]</scope>
    <source>
        <strain evidence="1 2">Cbfe23</strain>
    </source>
</reference>
<evidence type="ECO:0000313" key="2">
    <source>
        <dbReference type="Proteomes" id="UP000182229"/>
    </source>
</evidence>
<evidence type="ECO:0000313" key="1">
    <source>
        <dbReference type="EMBL" id="OJH41484.1"/>
    </source>
</evidence>
<reference evidence="2" key="1">
    <citation type="submission" date="2016-11" db="EMBL/GenBank/DDBJ databases">
        <authorList>
            <person name="Shukria A."/>
            <person name="Stevens D.C."/>
        </authorList>
    </citation>
    <scope>NUCLEOTIDE SEQUENCE [LARGE SCALE GENOMIC DNA]</scope>
    <source>
        <strain evidence="2">Cbfe23</strain>
    </source>
</reference>
<name>A0A1L9BGR9_9BACT</name>
<organism evidence="1 2">
    <name type="scientific">Cystobacter ferrugineus</name>
    <dbReference type="NCBI Taxonomy" id="83449"/>
    <lineage>
        <taxon>Bacteria</taxon>
        <taxon>Pseudomonadati</taxon>
        <taxon>Myxococcota</taxon>
        <taxon>Myxococcia</taxon>
        <taxon>Myxococcales</taxon>
        <taxon>Cystobacterineae</taxon>
        <taxon>Archangiaceae</taxon>
        <taxon>Cystobacter</taxon>
    </lineage>
</organism>
<keyword evidence="2" id="KW-1185">Reference proteome</keyword>
<dbReference type="Proteomes" id="UP000182229">
    <property type="component" value="Unassembled WGS sequence"/>
</dbReference>
<dbReference type="AlphaFoldDB" id="A0A1L9BGR9"/>
<protein>
    <submittedName>
        <fullName evidence="1">Uncharacterized protein</fullName>
    </submittedName>
</protein>
<proteinExistence type="predicted"/>
<dbReference type="EMBL" id="MPIN01000002">
    <property type="protein sequence ID" value="OJH41484.1"/>
    <property type="molecule type" value="Genomic_DNA"/>
</dbReference>
<dbReference type="STRING" id="83449.BON30_11570"/>
<comment type="caution">
    <text evidence="1">The sequence shown here is derived from an EMBL/GenBank/DDBJ whole genome shotgun (WGS) entry which is preliminary data.</text>
</comment>
<gene>
    <name evidence="1" type="ORF">BON30_11570</name>
</gene>
<sequence length="226" mass="25297">MGSELPTSSRFFVLERGATHSHHDVEVDVVEPVNLGAGVDCPRCGGPIGMRQWLPPYRANLVLHGEAFGDFIVASGDDLLISERFAQSFRDEGLTGLEGFHPVEVLRVRRRGRGSKPSSSPHYVLVRACFGRAAVDLAHSHLQGAQPSACEECRYTHFESIHGFTLEPGTWKGEDIFRPRGLQGVLTVSERFERFVTRHEFTHLRLTPSEKYVWDPHELQSRPGAQ</sequence>